<comment type="caution">
    <text evidence="1">The sequence shown here is derived from an EMBL/GenBank/DDBJ whole genome shotgun (WGS) entry which is preliminary data.</text>
</comment>
<accession>A0A5R2ASV0</accession>
<dbReference type="GO" id="GO:0003677">
    <property type="term" value="F:DNA binding"/>
    <property type="evidence" value="ECO:0007669"/>
    <property type="project" value="InterPro"/>
</dbReference>
<gene>
    <name evidence="1" type="ORF">EHO57_13720</name>
</gene>
<dbReference type="GO" id="GO:0032259">
    <property type="term" value="P:methylation"/>
    <property type="evidence" value="ECO:0007669"/>
    <property type="project" value="UniProtKB-KW"/>
</dbReference>
<dbReference type="Proteomes" id="UP000297946">
    <property type="component" value="Unassembled WGS sequence"/>
</dbReference>
<dbReference type="GO" id="GO:0009307">
    <property type="term" value="P:DNA restriction-modification system"/>
    <property type="evidence" value="ECO:0007669"/>
    <property type="project" value="InterPro"/>
</dbReference>
<dbReference type="InterPro" id="IPR008593">
    <property type="entry name" value="Dam_MeTrfase"/>
</dbReference>
<dbReference type="EMBL" id="RQER01000008">
    <property type="protein sequence ID" value="TGJ99817.1"/>
    <property type="molecule type" value="Genomic_DNA"/>
</dbReference>
<protein>
    <submittedName>
        <fullName evidence="1">Adenine methyltransferase</fullName>
    </submittedName>
</protein>
<dbReference type="RefSeq" id="WP_135698324.1">
    <property type="nucleotide sequence ID" value="NZ_RQER01000008.1"/>
</dbReference>
<proteinExistence type="predicted"/>
<dbReference type="GO" id="GO:0009007">
    <property type="term" value="F:site-specific DNA-methyltransferase (adenine-specific) activity"/>
    <property type="evidence" value="ECO:0007669"/>
    <property type="project" value="InterPro"/>
</dbReference>
<keyword evidence="1" id="KW-0808">Transferase</keyword>
<dbReference type="AlphaFoldDB" id="A0A5R2ASV0"/>
<name>A0A5R2ASV0_9LEPT</name>
<organism evidence="1 2">
    <name type="scientific">Leptospira langatensis</name>
    <dbReference type="NCBI Taxonomy" id="2484983"/>
    <lineage>
        <taxon>Bacteria</taxon>
        <taxon>Pseudomonadati</taxon>
        <taxon>Spirochaetota</taxon>
        <taxon>Spirochaetia</taxon>
        <taxon>Leptospirales</taxon>
        <taxon>Leptospiraceae</taxon>
        <taxon>Leptospira</taxon>
    </lineage>
</organism>
<evidence type="ECO:0000313" key="2">
    <source>
        <dbReference type="Proteomes" id="UP000297946"/>
    </source>
</evidence>
<evidence type="ECO:0000313" key="1">
    <source>
        <dbReference type="EMBL" id="TGJ99817.1"/>
    </source>
</evidence>
<reference evidence="1 2" key="1">
    <citation type="journal article" date="2019" name="PLoS Negl. Trop. Dis.">
        <title>Revisiting the worldwide diversity of Leptospira species in the environment.</title>
        <authorList>
            <person name="Vincent A.T."/>
            <person name="Schiettekatte O."/>
            <person name="Bourhy P."/>
            <person name="Veyrier F.J."/>
            <person name="Picardeau M."/>
        </authorList>
    </citation>
    <scope>NUCLEOTIDE SEQUENCE [LARGE SCALE GENOMIC DNA]</scope>
    <source>
        <strain evidence="1 2">SSW18</strain>
    </source>
</reference>
<sequence length="159" mass="18219">MSYSDKAPFQSGSDDWATPDSLFEELHKEFAFNLDPCATATNAKCTHFYSKEEDGLLQEWSGRVLMNPPYGREIGRWVEKAYRQAQQSCEVVVCLLPSRTDTKWFHDYVLGNAEIRFIKGRLKFGSATENAPFPCLLAIFRKKKSLEQIIDDLKQQLTA</sequence>
<dbReference type="Pfam" id="PF05869">
    <property type="entry name" value="Dam"/>
    <property type="match status" value="1"/>
</dbReference>
<keyword evidence="1" id="KW-0489">Methyltransferase</keyword>